<dbReference type="EMBL" id="ABCB02000010">
    <property type="protein sequence ID" value="EDO62956.1"/>
    <property type="molecule type" value="Genomic_DNA"/>
</dbReference>
<reference evidence="4 6" key="1">
    <citation type="submission" date="2007-08" db="EMBL/GenBank/DDBJ databases">
        <title>Draft genome sequence of Clostridium leptum (DSM 753).</title>
        <authorList>
            <person name="Sudarsanam P."/>
            <person name="Ley R."/>
            <person name="Guruge J."/>
            <person name="Turnbaugh P.J."/>
            <person name="Mahowald M."/>
            <person name="Liep D."/>
            <person name="Gordon J."/>
        </authorList>
    </citation>
    <scope>NUCLEOTIDE SEQUENCE [LARGE SCALE GENOMIC DNA]</scope>
    <source>
        <strain evidence="4 6">DSM 753</strain>
    </source>
</reference>
<sequence length="344" mass="39958">MAGGFYLGGKWRMNCVFSSDDNFADILGCALISLFENNREQETIEVYILDGGISEGNKRKLESIFQQYERMVHFIEVPDISQLTGEAVTSGRWPISTFARILIDSLLPKEVKRVLYLDCDILVLGSLKNLWEIDLKDKTAAGVMDCLSNQRKQNAGINGEDSYINAGVMLIDMDKWRENQIEKQCMNYIRICNGQVAYNDQGVINKVLHKDLLVLPPEYNAMTLFFDFTYPDMIKYRKPQSYYSAQQVDHARKHPRIVHFTSSFLSLRPWVKGSEHPYAPLWRNYYKRSPWRAKDLRSDNRSSYRKIYEKFYRLMPLPFSVSLSGFLHSVLVPMVHMRKNQSGE</sequence>
<dbReference type="Pfam" id="PF01501">
    <property type="entry name" value="Glyco_transf_8"/>
    <property type="match status" value="1"/>
</dbReference>
<dbReference type="eggNOG" id="COG1442">
    <property type="taxonomic scope" value="Bacteria"/>
</dbReference>
<dbReference type="InterPro" id="IPR050748">
    <property type="entry name" value="Glycosyltrans_8_dom-fam"/>
</dbReference>
<dbReference type="InterPro" id="IPR002495">
    <property type="entry name" value="Glyco_trans_8"/>
</dbReference>
<dbReference type="HOGENOM" id="CLU_050833_0_1_9"/>
<keyword evidence="1" id="KW-0328">Glycosyltransferase</keyword>
<evidence type="ECO:0000313" key="5">
    <source>
        <dbReference type="EMBL" id="PEQ23268.1"/>
    </source>
</evidence>
<organism evidence="4 6">
    <name type="scientific">[Clostridium] leptum DSM 753</name>
    <dbReference type="NCBI Taxonomy" id="428125"/>
    <lineage>
        <taxon>Bacteria</taxon>
        <taxon>Bacillati</taxon>
        <taxon>Bacillota</taxon>
        <taxon>Clostridia</taxon>
        <taxon>Eubacteriales</taxon>
        <taxon>Oscillospiraceae</taxon>
        <taxon>Oscillospiraceae incertae sedis</taxon>
    </lineage>
</organism>
<reference evidence="5 7" key="3">
    <citation type="submission" date="2017-07" db="EMBL/GenBank/DDBJ databases">
        <title>Prevalence of linear plasmids in Cutibacterium (Propionibacterium) acnes isolates obtained from prostatic tissue.</title>
        <authorList>
            <person name="Davidsson S."/>
            <person name="Carlsson J."/>
            <person name="Molling P."/>
            <person name="Andren O."/>
            <person name="Andersson S.-O."/>
            <person name="Brzuszkiewicz E."/>
            <person name="Poehlein A."/>
            <person name="Al-Zeer M."/>
            <person name="Brinkmann V."/>
            <person name="Scavenius C."/>
            <person name="Nazipi S."/>
            <person name="Soderquist B."/>
            <person name="Bruggemann H."/>
        </authorList>
    </citation>
    <scope>NUCLEOTIDE SEQUENCE [LARGE SCALE GENOMIC DNA]</scope>
    <source>
        <strain evidence="5 7">DSM 753</strain>
    </source>
</reference>
<dbReference type="PANTHER" id="PTHR13778:SF47">
    <property type="entry name" value="LIPOPOLYSACCHARIDE 1,3-GALACTOSYLTRANSFERASE"/>
    <property type="match status" value="1"/>
</dbReference>
<evidence type="ECO:0000256" key="1">
    <source>
        <dbReference type="ARBA" id="ARBA00022676"/>
    </source>
</evidence>
<dbReference type="InterPro" id="IPR029044">
    <property type="entry name" value="Nucleotide-diphossugar_trans"/>
</dbReference>
<accession>A7VNX5</accession>
<proteinExistence type="predicted"/>
<dbReference type="GO" id="GO:0046872">
    <property type="term" value="F:metal ion binding"/>
    <property type="evidence" value="ECO:0007669"/>
    <property type="project" value="UniProtKB-KW"/>
</dbReference>
<gene>
    <name evidence="5" type="ORF">CH238_14665</name>
    <name evidence="4" type="ORF">CLOLEP_00251</name>
</gene>
<keyword evidence="3" id="KW-0479">Metal-binding</keyword>
<evidence type="ECO:0000313" key="6">
    <source>
        <dbReference type="Proteomes" id="UP000003490"/>
    </source>
</evidence>
<keyword evidence="2 4" id="KW-0808">Transferase</keyword>
<dbReference type="CDD" id="cd04194">
    <property type="entry name" value="GT8_A4GalT_like"/>
    <property type="match status" value="1"/>
</dbReference>
<dbReference type="Proteomes" id="UP000220611">
    <property type="component" value="Unassembled WGS sequence"/>
</dbReference>
<evidence type="ECO:0000256" key="2">
    <source>
        <dbReference type="ARBA" id="ARBA00022679"/>
    </source>
</evidence>
<dbReference type="PANTHER" id="PTHR13778">
    <property type="entry name" value="GLYCOSYLTRANSFERASE 8 DOMAIN-CONTAINING PROTEIN"/>
    <property type="match status" value="1"/>
</dbReference>
<dbReference type="Gene3D" id="3.90.550.10">
    <property type="entry name" value="Spore Coat Polysaccharide Biosynthesis Protein SpsA, Chain A"/>
    <property type="match status" value="1"/>
</dbReference>
<dbReference type="GO" id="GO:0016757">
    <property type="term" value="F:glycosyltransferase activity"/>
    <property type="evidence" value="ECO:0007669"/>
    <property type="project" value="UniProtKB-KW"/>
</dbReference>
<reference evidence="4 6" key="2">
    <citation type="submission" date="2007-08" db="EMBL/GenBank/DDBJ databases">
        <authorList>
            <person name="Fulton L."/>
            <person name="Clifton S."/>
            <person name="Fulton B."/>
            <person name="Xu J."/>
            <person name="Minx P."/>
            <person name="Pepin K.H."/>
            <person name="Johnson M."/>
            <person name="Thiruvilangam P."/>
            <person name="Bhonagiri V."/>
            <person name="Nash W.E."/>
            <person name="Wang C."/>
            <person name="Mardis E.R."/>
            <person name="Wilson R.K."/>
        </authorList>
    </citation>
    <scope>NUCLEOTIDE SEQUENCE [LARGE SCALE GENOMIC DNA]</scope>
    <source>
        <strain evidence="4 6">DSM 753</strain>
    </source>
</reference>
<protein>
    <submittedName>
        <fullName evidence="5">Glycosyltransferase family 8 protein</fullName>
    </submittedName>
    <submittedName>
        <fullName evidence="4">Glycosyltransferase, family 8</fullName>
    </submittedName>
</protein>
<evidence type="ECO:0000256" key="3">
    <source>
        <dbReference type="ARBA" id="ARBA00022723"/>
    </source>
</evidence>
<keyword evidence="7" id="KW-1185">Reference proteome</keyword>
<comment type="caution">
    <text evidence="4">The sequence shown here is derived from an EMBL/GenBank/DDBJ whole genome shotgun (WGS) entry which is preliminary data.</text>
</comment>
<dbReference type="SUPFAM" id="SSF53448">
    <property type="entry name" value="Nucleotide-diphospho-sugar transferases"/>
    <property type="match status" value="1"/>
</dbReference>
<evidence type="ECO:0000313" key="4">
    <source>
        <dbReference type="EMBL" id="EDO62956.1"/>
    </source>
</evidence>
<dbReference type="OrthoDB" id="9798746at2"/>
<dbReference type="AlphaFoldDB" id="A7VNX5"/>
<dbReference type="Proteomes" id="UP000003490">
    <property type="component" value="Unassembled WGS sequence"/>
</dbReference>
<dbReference type="EMBL" id="NOXF01000022">
    <property type="protein sequence ID" value="PEQ23268.1"/>
    <property type="molecule type" value="Genomic_DNA"/>
</dbReference>
<name>A7VNX5_9FIRM</name>
<evidence type="ECO:0000313" key="7">
    <source>
        <dbReference type="Proteomes" id="UP000220611"/>
    </source>
</evidence>